<dbReference type="EMBL" id="REGN01006483">
    <property type="protein sequence ID" value="RNA09293.1"/>
    <property type="molecule type" value="Genomic_DNA"/>
</dbReference>
<accession>A0A3M7QDB8</accession>
<dbReference type="AlphaFoldDB" id="A0A3M7QDB8"/>
<keyword evidence="2" id="KW-1185">Reference proteome</keyword>
<protein>
    <submittedName>
        <fullName evidence="1">Uncharacterized protein</fullName>
    </submittedName>
</protein>
<comment type="caution">
    <text evidence="1">The sequence shown here is derived from an EMBL/GenBank/DDBJ whole genome shotgun (WGS) entry which is preliminary data.</text>
</comment>
<evidence type="ECO:0000313" key="1">
    <source>
        <dbReference type="EMBL" id="RNA09293.1"/>
    </source>
</evidence>
<proteinExistence type="predicted"/>
<reference evidence="1 2" key="1">
    <citation type="journal article" date="2018" name="Sci. Rep.">
        <title>Genomic signatures of local adaptation to the degree of environmental predictability in rotifers.</title>
        <authorList>
            <person name="Franch-Gras L."/>
            <person name="Hahn C."/>
            <person name="Garcia-Roger E.M."/>
            <person name="Carmona M.J."/>
            <person name="Serra M."/>
            <person name="Gomez A."/>
        </authorList>
    </citation>
    <scope>NUCLEOTIDE SEQUENCE [LARGE SCALE GENOMIC DNA]</scope>
    <source>
        <strain evidence="1">HYR1</strain>
    </source>
</reference>
<sequence length="152" mass="17429">MGFVLMIYTGEYLVLIKKILQQVLVRQLFTTRMVHKKASTYFLKAVDTQQGHIVQRLPLQDIPIQQNIQNTSTSVSTPVVYNKNGSVEWSFSSPKKMIILVLKPVLIMEPFFDTITTKKRTKKLNNQRFTSEQPLNTPVVYNKNGSLKTPSL</sequence>
<evidence type="ECO:0000313" key="2">
    <source>
        <dbReference type="Proteomes" id="UP000276133"/>
    </source>
</evidence>
<gene>
    <name evidence="1" type="ORF">BpHYR1_015315</name>
</gene>
<organism evidence="1 2">
    <name type="scientific">Brachionus plicatilis</name>
    <name type="common">Marine rotifer</name>
    <name type="synonym">Brachionus muelleri</name>
    <dbReference type="NCBI Taxonomy" id="10195"/>
    <lineage>
        <taxon>Eukaryota</taxon>
        <taxon>Metazoa</taxon>
        <taxon>Spiralia</taxon>
        <taxon>Gnathifera</taxon>
        <taxon>Rotifera</taxon>
        <taxon>Eurotatoria</taxon>
        <taxon>Monogononta</taxon>
        <taxon>Pseudotrocha</taxon>
        <taxon>Ploima</taxon>
        <taxon>Brachionidae</taxon>
        <taxon>Brachionus</taxon>
    </lineage>
</organism>
<dbReference type="Proteomes" id="UP000276133">
    <property type="component" value="Unassembled WGS sequence"/>
</dbReference>
<name>A0A3M7QDB8_BRAPC</name>